<dbReference type="EMBL" id="AYLO01000152">
    <property type="protein sequence ID" value="ESS67382.1"/>
    <property type="molecule type" value="Genomic_DNA"/>
</dbReference>
<dbReference type="PATRIC" id="fig|1116472.3.peg.3782"/>
<dbReference type="OrthoDB" id="6399948at2"/>
<sequence>MPISVKVPKALAEKFSAITVLTDAFSKKHLNDEYLQLIHQAIGALARKRPSPLLKGKENVWAAGVVHAVGHVNFLDDPSQSPHCKSKTIYEHFGIAASTGQNKSREIRDMLGMGPMSPEWSLPSQLIDNPMVWMLQIDGIVVDIRQAPIELQELAFEQGYIPFVPSKQQ</sequence>
<evidence type="ECO:0000313" key="3">
    <source>
        <dbReference type="Proteomes" id="UP000017842"/>
    </source>
</evidence>
<organism evidence="2 3">
    <name type="scientific">Methyloglobulus morosus KoM1</name>
    <dbReference type="NCBI Taxonomy" id="1116472"/>
    <lineage>
        <taxon>Bacteria</taxon>
        <taxon>Pseudomonadati</taxon>
        <taxon>Pseudomonadota</taxon>
        <taxon>Gammaproteobacteria</taxon>
        <taxon>Methylococcales</taxon>
        <taxon>Methylococcaceae</taxon>
        <taxon>Methyloglobulus</taxon>
    </lineage>
</organism>
<protein>
    <recommendedName>
        <fullName evidence="1">DUF6398 domain-containing protein</fullName>
    </recommendedName>
</protein>
<dbReference type="AlphaFoldDB" id="V5BMI6"/>
<feature type="domain" description="DUF6398" evidence="1">
    <location>
        <begin position="18"/>
        <end position="122"/>
    </location>
</feature>
<dbReference type="eggNOG" id="ENOG502ZASW">
    <property type="taxonomic scope" value="Bacteria"/>
</dbReference>
<dbReference type="RefSeq" id="WP_023496389.1">
    <property type="nucleotide sequence ID" value="NZ_AYLO01000152.1"/>
</dbReference>
<evidence type="ECO:0000313" key="2">
    <source>
        <dbReference type="EMBL" id="ESS67382.1"/>
    </source>
</evidence>
<dbReference type="Pfam" id="PF19935">
    <property type="entry name" value="DUF6398"/>
    <property type="match status" value="1"/>
</dbReference>
<evidence type="ECO:0000259" key="1">
    <source>
        <dbReference type="Pfam" id="PF19935"/>
    </source>
</evidence>
<accession>V5BMI6</accession>
<comment type="caution">
    <text evidence="2">The sequence shown here is derived from an EMBL/GenBank/DDBJ whole genome shotgun (WGS) entry which is preliminary data.</text>
</comment>
<gene>
    <name evidence="2" type="ORF">MGMO_167c00030</name>
</gene>
<keyword evidence="3" id="KW-1185">Reference proteome</keyword>
<reference evidence="2 3" key="1">
    <citation type="journal article" date="2013" name="Genome Announc.">
        <title>Draft Genome Sequence of the Methanotrophic Gammaproteobacterium Methyloglobulus morosus DSM 22980 Strain KoM1.</title>
        <authorList>
            <person name="Poehlein A."/>
            <person name="Deutzmann J.S."/>
            <person name="Daniel R."/>
            <person name="Simeonova D.D."/>
        </authorList>
    </citation>
    <scope>NUCLEOTIDE SEQUENCE [LARGE SCALE GENOMIC DNA]</scope>
    <source>
        <strain evidence="2 3">KoM1</strain>
    </source>
</reference>
<dbReference type="STRING" id="1116472.MGMO_167c00030"/>
<proteinExistence type="predicted"/>
<dbReference type="Proteomes" id="UP000017842">
    <property type="component" value="Unassembled WGS sequence"/>
</dbReference>
<dbReference type="InterPro" id="IPR045651">
    <property type="entry name" value="DUF6398"/>
</dbReference>
<name>V5BMI6_9GAMM</name>